<evidence type="ECO:0000256" key="3">
    <source>
        <dbReference type="PROSITE-ProRule" id="PRU00059"/>
    </source>
</evidence>
<dbReference type="EMBL" id="CAXKWB010012859">
    <property type="protein sequence ID" value="CAL4105748.1"/>
    <property type="molecule type" value="Genomic_DNA"/>
</dbReference>
<keyword evidence="7" id="KW-1185">Reference proteome</keyword>
<dbReference type="InterPro" id="IPR000859">
    <property type="entry name" value="CUB_dom"/>
</dbReference>
<evidence type="ECO:0000256" key="2">
    <source>
        <dbReference type="ARBA" id="ARBA00023157"/>
    </source>
</evidence>
<dbReference type="Gene3D" id="2.60.120.290">
    <property type="entry name" value="Spermadhesin, CUB domain"/>
    <property type="match status" value="1"/>
</dbReference>
<reference evidence="6 7" key="1">
    <citation type="submission" date="2024-05" db="EMBL/GenBank/DDBJ databases">
        <authorList>
            <person name="Wallberg A."/>
        </authorList>
    </citation>
    <scope>NUCLEOTIDE SEQUENCE [LARGE SCALE GENOMIC DNA]</scope>
</reference>
<dbReference type="Pfam" id="PF00431">
    <property type="entry name" value="CUB"/>
    <property type="match status" value="1"/>
</dbReference>
<evidence type="ECO:0000256" key="4">
    <source>
        <dbReference type="SAM" id="SignalP"/>
    </source>
</evidence>
<name>A0AAV2QXI7_MEGNR</name>
<feature type="domain" description="CUB" evidence="5">
    <location>
        <begin position="62"/>
        <end position="172"/>
    </location>
</feature>
<organism evidence="6 7">
    <name type="scientific">Meganyctiphanes norvegica</name>
    <name type="common">Northern krill</name>
    <name type="synonym">Thysanopoda norvegica</name>
    <dbReference type="NCBI Taxonomy" id="48144"/>
    <lineage>
        <taxon>Eukaryota</taxon>
        <taxon>Metazoa</taxon>
        <taxon>Ecdysozoa</taxon>
        <taxon>Arthropoda</taxon>
        <taxon>Crustacea</taxon>
        <taxon>Multicrustacea</taxon>
        <taxon>Malacostraca</taxon>
        <taxon>Eumalacostraca</taxon>
        <taxon>Eucarida</taxon>
        <taxon>Euphausiacea</taxon>
        <taxon>Euphausiidae</taxon>
        <taxon>Meganyctiphanes</taxon>
    </lineage>
</organism>
<evidence type="ECO:0000256" key="1">
    <source>
        <dbReference type="ARBA" id="ARBA00022737"/>
    </source>
</evidence>
<protein>
    <recommendedName>
        <fullName evidence="5">CUB domain-containing protein</fullName>
    </recommendedName>
</protein>
<feature type="chain" id="PRO_5043539483" description="CUB domain-containing protein" evidence="4">
    <location>
        <begin position="28"/>
        <end position="197"/>
    </location>
</feature>
<dbReference type="SUPFAM" id="SSF49854">
    <property type="entry name" value="Spermadhesin, CUB domain"/>
    <property type="match status" value="1"/>
</dbReference>
<gene>
    <name evidence="6" type="ORF">MNOR_LOCUS18167</name>
</gene>
<dbReference type="PROSITE" id="PS01180">
    <property type="entry name" value="CUB"/>
    <property type="match status" value="1"/>
</dbReference>
<proteinExistence type="predicted"/>
<dbReference type="Proteomes" id="UP001497623">
    <property type="component" value="Unassembled WGS sequence"/>
</dbReference>
<dbReference type="SMART" id="SM00042">
    <property type="entry name" value="CUB"/>
    <property type="match status" value="1"/>
</dbReference>
<dbReference type="CDD" id="cd00041">
    <property type="entry name" value="CUB"/>
    <property type="match status" value="1"/>
</dbReference>
<evidence type="ECO:0000313" key="7">
    <source>
        <dbReference type="Proteomes" id="UP001497623"/>
    </source>
</evidence>
<dbReference type="InterPro" id="IPR035914">
    <property type="entry name" value="Sperma_CUB_dom_sf"/>
</dbReference>
<dbReference type="PANTHER" id="PTHR24251">
    <property type="entry name" value="OVOCHYMASE-RELATED"/>
    <property type="match status" value="1"/>
</dbReference>
<keyword evidence="4" id="KW-0732">Signal</keyword>
<comment type="caution">
    <text evidence="3">Lacks conserved residue(s) required for the propagation of feature annotation.</text>
</comment>
<sequence length="197" mass="21730">MALSASLPMRCLLLLMSLVTTMVQSSAFIPRHSFQLVKRIPEKIFNKTDTTSGPPEPRVVGCAVSPVKERLQLGESVVFSSPAFPESYPNGTKCGWKLQTEKDAAIKVSCAHFDLGDEDEDVCKDYVKIANERFCGEDGPEDYVVTRKVVGIYFKSSKKFSYGSFLCIATAISYPYPTARSPTGGPLPALMNKMARW</sequence>
<keyword evidence="1" id="KW-0677">Repeat</keyword>
<feature type="signal peptide" evidence="4">
    <location>
        <begin position="1"/>
        <end position="27"/>
    </location>
</feature>
<comment type="caution">
    <text evidence="6">The sequence shown here is derived from an EMBL/GenBank/DDBJ whole genome shotgun (WGS) entry which is preliminary data.</text>
</comment>
<evidence type="ECO:0000259" key="5">
    <source>
        <dbReference type="PROSITE" id="PS01180"/>
    </source>
</evidence>
<keyword evidence="2" id="KW-1015">Disulfide bond</keyword>
<evidence type="ECO:0000313" key="6">
    <source>
        <dbReference type="EMBL" id="CAL4105748.1"/>
    </source>
</evidence>
<dbReference type="AlphaFoldDB" id="A0AAV2QXI7"/>
<accession>A0AAV2QXI7</accession>